<dbReference type="RefSeq" id="WP_258730440.1">
    <property type="nucleotide sequence ID" value="NZ_JANTHZ010000001.1"/>
</dbReference>
<dbReference type="EMBL" id="JANTHZ010000001">
    <property type="protein sequence ID" value="MCS0493507.1"/>
    <property type="molecule type" value="Genomic_DNA"/>
</dbReference>
<accession>A0A9X2T0F7</accession>
<dbReference type="Proteomes" id="UP001151088">
    <property type="component" value="Unassembled WGS sequence"/>
</dbReference>
<keyword evidence="3" id="KW-1133">Transmembrane helix</keyword>
<evidence type="ECO:0000256" key="3">
    <source>
        <dbReference type="ARBA" id="ARBA00022989"/>
    </source>
</evidence>
<dbReference type="GO" id="GO:0009306">
    <property type="term" value="P:protein secretion"/>
    <property type="evidence" value="ECO:0007669"/>
    <property type="project" value="InterPro"/>
</dbReference>
<keyword evidence="8" id="KW-1185">Reference proteome</keyword>
<evidence type="ECO:0000256" key="1">
    <source>
        <dbReference type="ARBA" id="ARBA00004167"/>
    </source>
</evidence>
<dbReference type="GO" id="GO:0005886">
    <property type="term" value="C:plasma membrane"/>
    <property type="evidence" value="ECO:0007669"/>
    <property type="project" value="InterPro"/>
</dbReference>
<comment type="caution">
    <text evidence="7">The sequence shown here is derived from an EMBL/GenBank/DDBJ whole genome shotgun (WGS) entry which is preliminary data.</text>
</comment>
<evidence type="ECO:0000259" key="6">
    <source>
        <dbReference type="Pfam" id="PF04357"/>
    </source>
</evidence>
<dbReference type="PANTHER" id="PTHR36985:SF1">
    <property type="entry name" value="TRANSLOCATION AND ASSEMBLY MODULE SUBUNIT TAMB"/>
    <property type="match status" value="1"/>
</dbReference>
<comment type="subcellular location">
    <subcellularLocation>
        <location evidence="1">Membrane</location>
        <topology evidence="1">Single-pass membrane protein</topology>
    </subcellularLocation>
</comment>
<gene>
    <name evidence="7" type="ORF">NVS89_00250</name>
</gene>
<name>A0A9X2T0F7_9HYPH</name>
<evidence type="ECO:0000256" key="5">
    <source>
        <dbReference type="SAM" id="MobiDB-lite"/>
    </source>
</evidence>
<keyword evidence="4" id="KW-0472">Membrane</keyword>
<feature type="region of interest" description="Disordered" evidence="5">
    <location>
        <begin position="1171"/>
        <end position="1192"/>
    </location>
</feature>
<protein>
    <submittedName>
        <fullName evidence="7">Translocation/assembly module TamB domain-containing protein</fullName>
    </submittedName>
</protein>
<feature type="domain" description="Translocation and assembly module TamB C-terminal" evidence="6">
    <location>
        <begin position="1076"/>
        <end position="1419"/>
    </location>
</feature>
<reference evidence="7" key="1">
    <citation type="submission" date="2022-08" db="EMBL/GenBank/DDBJ databases">
        <authorList>
            <person name="Li F."/>
        </authorList>
    </citation>
    <scope>NUCLEOTIDE SEQUENCE</scope>
    <source>
        <strain evidence="7">MQZ15Z-1</strain>
    </source>
</reference>
<keyword evidence="2" id="KW-0812">Transmembrane</keyword>
<sequence length="1425" mass="144582">MKRFLKVLGITLLALVGVVLLAFGAIQTPPGKAMLARLGSSLASSEGLKVGISDIRGFVPFDMSVGRIEAADAKGTFAEIDNLRLAWRPLELLRRTLDVTRLEADALKLARLPELPPAAPSESSGGTSFALPVRVARLAIGDIDIAEPVLGHAARLSFEASADVASLARGLSLDFDLKRLDEPGSVKGRAAYAPETSRLELDIAASEPAGGLIARAAGLDGLPEIAATLKGAGPLDNWDGRLTLKAGDVAEAGGVAGIRAVGDAHRITFALDADIARLLPGDIAPLFEGRTELSGAATVDPNQAVALEKVSARAAGFGAALNGTISPERVFDLAFDVTVGDAARFSALAPGVSWQSMRLNGTLEGTQAAPALNASLAAAGLSGMGYGASTLDATFATTPGTGGTLALAAKGTAGGLSAEDPQVAGALGTSGDFSLAATVPSGPDFANAVLTDVALRLSALTARFDGRADAQTIAGKLNVERLDLAAFGPLAGRPLAGVATLDADVDGTTDLSRLSLTVKGNADKLATGLAQLDGLIGGGLSIDGALARDGENAISVNELKVNAQGLALVLDGRVATDLADLKAKLTLDNLARLDPRVSGALDADAAFSGTLENLGVTAKISIPDGRAMDHPIKDLALDVTATDLTGKVGGRFQLSGDVAGKPATGAGSLETLADDTRRLTGLDIAIGSVTARGDVALAPSNLVTGTLAVKAGNLADISALTLTEASGRLDADVTLDAADGRQRVAVKADAADVRFAGQRVGTAKIDATVVDPARVPLINGTVDLAAVDVSGVVIESAKLNAKGSTAGTDLTLDAQAQGVRLNTAGRLDPLDNNGARLRLDTLNATRGKVTIRTTQPVTFTVADGSVSIDKLALTAGSGSATVSGKAGQTLDLSVDIRALPLSLADMAVPGLGLTGTLAATARVTGTASAPTGNYQVTVSRLSSPDIANAGAGPFDIAANGNLANGRASITSTISGRNLRGVTVNGSVPIAGGNLDLAIRGAIDLAIINPLLGTTGARLTGNANIDATLRGTAAAPRAGGTVRISGGRFDDAVNGVSLDRIEAVITGTERSVTLTSFSARTSNGGTVTGRGNVALDPAAGLPGKIDLTLSNAALVNSDLMRLVAEGPLSVEGAFLRDPRITGRITLRALDISIPDRFPGGVQDLDVRHVNASQKYRQAHPARPSEATASGPSSGGMPLDLVIAAPNNTVFVRGMGVDAQLGGELRLTGTSHAPVTNGAFEMRRGTFELGSRRLTFTRGRITFTGNTDPELDFVAETTAQDITARVLISGPASQPDITFTSTPTLPQDEVLSRLLFGRNAGALNASQAIQLAQIVAQFSGGGTVLDSVRRSLGVDNLDVGADSTGRGGQVGLGRRLNDNIYLGVRQGTSSNSSRVTVDIDVTRNIKLQGATSASGAAEVGIGAQWDY</sequence>
<dbReference type="Pfam" id="PF04357">
    <property type="entry name" value="TamB"/>
    <property type="match status" value="1"/>
</dbReference>
<dbReference type="PANTHER" id="PTHR36985">
    <property type="entry name" value="TRANSLOCATION AND ASSEMBLY MODULE SUBUNIT TAMB"/>
    <property type="match status" value="1"/>
</dbReference>
<evidence type="ECO:0000256" key="4">
    <source>
        <dbReference type="ARBA" id="ARBA00023136"/>
    </source>
</evidence>
<proteinExistence type="predicted"/>
<evidence type="ECO:0000313" key="7">
    <source>
        <dbReference type="EMBL" id="MCS0493507.1"/>
    </source>
</evidence>
<dbReference type="InterPro" id="IPR007452">
    <property type="entry name" value="TamB_C"/>
</dbReference>
<organism evidence="7 8">
    <name type="scientific">Ancylobacter mangrovi</name>
    <dbReference type="NCBI Taxonomy" id="2972472"/>
    <lineage>
        <taxon>Bacteria</taxon>
        <taxon>Pseudomonadati</taxon>
        <taxon>Pseudomonadota</taxon>
        <taxon>Alphaproteobacteria</taxon>
        <taxon>Hyphomicrobiales</taxon>
        <taxon>Xanthobacteraceae</taxon>
        <taxon>Ancylobacter</taxon>
    </lineage>
</organism>
<evidence type="ECO:0000313" key="8">
    <source>
        <dbReference type="Proteomes" id="UP001151088"/>
    </source>
</evidence>
<evidence type="ECO:0000256" key="2">
    <source>
        <dbReference type="ARBA" id="ARBA00022692"/>
    </source>
</evidence>